<dbReference type="InterPro" id="IPR008554">
    <property type="entry name" value="Glutaredoxin-like"/>
</dbReference>
<keyword evidence="2" id="KW-1185">Reference proteome</keyword>
<dbReference type="Pfam" id="PF05768">
    <property type="entry name" value="Glrx-like"/>
    <property type="match status" value="1"/>
</dbReference>
<sequence length="78" mass="9062">MQSIRFYTTSGCHLCDEAWQLLEPVARRRGLAVEHVDIMDDPEAEADYAEAIPVIVCDQRSQPLYWPFDTADLYRYLP</sequence>
<dbReference type="EMBL" id="JBAKFJ010000001">
    <property type="protein sequence ID" value="MEX0386198.1"/>
    <property type="molecule type" value="Genomic_DNA"/>
</dbReference>
<protein>
    <submittedName>
        <fullName evidence="1">Glutaredoxin family protein</fullName>
    </submittedName>
</protein>
<dbReference type="InterPro" id="IPR036249">
    <property type="entry name" value="Thioredoxin-like_sf"/>
</dbReference>
<evidence type="ECO:0000313" key="2">
    <source>
        <dbReference type="Proteomes" id="UP001556653"/>
    </source>
</evidence>
<evidence type="ECO:0000313" key="1">
    <source>
        <dbReference type="EMBL" id="MEX0386198.1"/>
    </source>
</evidence>
<dbReference type="Proteomes" id="UP001556653">
    <property type="component" value="Unassembled WGS sequence"/>
</dbReference>
<organism evidence="1 2">
    <name type="scientific">Spiribacter onubensis</name>
    <dbReference type="NCBI Taxonomy" id="3122420"/>
    <lineage>
        <taxon>Bacteria</taxon>
        <taxon>Pseudomonadati</taxon>
        <taxon>Pseudomonadota</taxon>
        <taxon>Gammaproteobacteria</taxon>
        <taxon>Chromatiales</taxon>
        <taxon>Ectothiorhodospiraceae</taxon>
        <taxon>Spiribacter</taxon>
    </lineage>
</organism>
<dbReference type="Gene3D" id="3.40.30.10">
    <property type="entry name" value="Glutaredoxin"/>
    <property type="match status" value="1"/>
</dbReference>
<dbReference type="RefSeq" id="WP_367966675.1">
    <property type="nucleotide sequence ID" value="NZ_JBAKFI010000001.1"/>
</dbReference>
<reference evidence="1 2" key="1">
    <citation type="submission" date="2024-02" db="EMBL/GenBank/DDBJ databases">
        <title>New especies of Spiribacter isolated from saline water.</title>
        <authorList>
            <person name="Leon M.J."/>
            <person name="De La Haba R."/>
            <person name="Sanchez-Porro C."/>
            <person name="Ventosa A."/>
        </authorList>
    </citation>
    <scope>NUCLEOTIDE SEQUENCE [LARGE SCALE GENOMIC DNA]</scope>
    <source>
        <strain evidence="2">ag22IC4-227</strain>
    </source>
</reference>
<dbReference type="SUPFAM" id="SSF52833">
    <property type="entry name" value="Thioredoxin-like"/>
    <property type="match status" value="1"/>
</dbReference>
<gene>
    <name evidence="1" type="ORF">V6X64_04190</name>
</gene>
<comment type="caution">
    <text evidence="1">The sequence shown here is derived from an EMBL/GenBank/DDBJ whole genome shotgun (WGS) entry which is preliminary data.</text>
</comment>
<name>A0ABV3S9N8_9GAMM</name>
<accession>A0ABV3S9N8</accession>
<proteinExistence type="predicted"/>